<dbReference type="Gene3D" id="2.40.160.20">
    <property type="match status" value="1"/>
</dbReference>
<evidence type="ECO:0000313" key="5">
    <source>
        <dbReference type="Proteomes" id="UP000017831"/>
    </source>
</evidence>
<sequence length="188" mass="20763">MFNFENKRKMKKIVLVCIVAIMATAAQAQIYVGGTLGFSSVKTENSDAELKTTTIKLLPEIGYELDENWSIGTVVGYQYSKTGDLKTNTFTIAPYARYSFLQSDLIKLFVDGGFGFSTAKVKGSDAANSWNIGLKPGLAIKLSDRFCLVAKYGFLGYSQDETPMGTKTKNFGLDLDTDELSFGFHYIF</sequence>
<dbReference type="SUPFAM" id="SSF56925">
    <property type="entry name" value="OMPA-like"/>
    <property type="match status" value="1"/>
</dbReference>
<protein>
    <recommendedName>
        <fullName evidence="3">Outer membrane protein beta-barrel domain-containing protein</fullName>
    </recommendedName>
</protein>
<feature type="domain" description="Outer membrane protein beta-barrel" evidence="3">
    <location>
        <begin position="15"/>
        <end position="188"/>
    </location>
</feature>
<keyword evidence="5" id="KW-1185">Reference proteome</keyword>
<proteinExistence type="predicted"/>
<dbReference type="Proteomes" id="UP000017831">
    <property type="component" value="Unassembled WGS sequence"/>
</dbReference>
<organism evidence="4 5">
    <name type="scientific">Phocaeicola massiliensis B84634 = Timone 84634 = DSM 17679 = JCM 13223</name>
    <dbReference type="NCBI Taxonomy" id="1121098"/>
    <lineage>
        <taxon>Bacteria</taxon>
        <taxon>Pseudomonadati</taxon>
        <taxon>Bacteroidota</taxon>
        <taxon>Bacteroidia</taxon>
        <taxon>Bacteroidales</taxon>
        <taxon>Bacteroidaceae</taxon>
        <taxon>Phocaeicola</taxon>
    </lineage>
</organism>
<dbReference type="STRING" id="1121098.HMPREF1534_03104"/>
<feature type="signal peptide" evidence="2">
    <location>
        <begin position="1"/>
        <end position="28"/>
    </location>
</feature>
<evidence type="ECO:0000256" key="2">
    <source>
        <dbReference type="SAM" id="SignalP"/>
    </source>
</evidence>
<dbReference type="Pfam" id="PF13505">
    <property type="entry name" value="OMP_b-brl"/>
    <property type="match status" value="1"/>
</dbReference>
<reference evidence="4 5" key="1">
    <citation type="submission" date="2013-04" db="EMBL/GenBank/DDBJ databases">
        <title>The Genome Sequence of Bacteroides massiliensis DSM 17679.</title>
        <authorList>
            <consortium name="The Broad Institute Genomics Platform"/>
            <person name="Earl A."/>
            <person name="Ward D."/>
            <person name="Feldgarden M."/>
            <person name="Gevers D."/>
            <person name="Martens E."/>
            <person name="Fenner L."/>
            <person name="Roux V."/>
            <person name="Mallet M.N."/>
            <person name="Raoult D."/>
            <person name="Walker B."/>
            <person name="Young S."/>
            <person name="Zeng Q."/>
            <person name="Gargeya S."/>
            <person name="Fitzgerald M."/>
            <person name="Haas B."/>
            <person name="Abouelleil A."/>
            <person name="Allen A.W."/>
            <person name="Alvarado L."/>
            <person name="Arachchi H.M."/>
            <person name="Berlin A.M."/>
            <person name="Chapman S.B."/>
            <person name="Gainer-Dewar J."/>
            <person name="Goldberg J."/>
            <person name="Griggs A."/>
            <person name="Gujja S."/>
            <person name="Hansen M."/>
            <person name="Howarth C."/>
            <person name="Imamovic A."/>
            <person name="Ireland A."/>
            <person name="Larimer J."/>
            <person name="McCowan C."/>
            <person name="Murphy C."/>
            <person name="Pearson M."/>
            <person name="Poon T.W."/>
            <person name="Priest M."/>
            <person name="Roberts A."/>
            <person name="Saif S."/>
            <person name="Shea T."/>
            <person name="Sisk P."/>
            <person name="Sykes S."/>
            <person name="Wortman J."/>
            <person name="Nusbaum C."/>
            <person name="Birren B."/>
        </authorList>
    </citation>
    <scope>NUCLEOTIDE SEQUENCE [LARGE SCALE GENOMIC DNA]</scope>
    <source>
        <strain evidence="5">B84634 / Timone 84634 / DSM 17679 / JCM 13223</strain>
    </source>
</reference>
<dbReference type="HOGENOM" id="CLU_100971_2_0_10"/>
<dbReference type="eggNOG" id="COG3637">
    <property type="taxonomic scope" value="Bacteria"/>
</dbReference>
<evidence type="ECO:0000259" key="3">
    <source>
        <dbReference type="Pfam" id="PF13505"/>
    </source>
</evidence>
<keyword evidence="1 2" id="KW-0732">Signal</keyword>
<dbReference type="InterPro" id="IPR011250">
    <property type="entry name" value="OMP/PagP_B-barrel"/>
</dbReference>
<evidence type="ECO:0000256" key="1">
    <source>
        <dbReference type="ARBA" id="ARBA00022729"/>
    </source>
</evidence>
<name>U6RC37_9BACT</name>
<feature type="chain" id="PRO_5004679867" description="Outer membrane protein beta-barrel domain-containing protein" evidence="2">
    <location>
        <begin position="29"/>
        <end position="188"/>
    </location>
</feature>
<accession>U6RC37</accession>
<dbReference type="PATRIC" id="fig|1121098.3.peg.3158"/>
<dbReference type="InterPro" id="IPR027385">
    <property type="entry name" value="Beta-barrel_OMP"/>
</dbReference>
<dbReference type="EMBL" id="AQHY01000036">
    <property type="protein sequence ID" value="EOA53296.1"/>
    <property type="molecule type" value="Genomic_DNA"/>
</dbReference>
<gene>
    <name evidence="4" type="ORF">HMPREF1534_03104</name>
</gene>
<dbReference type="OrthoDB" id="1082240at2"/>
<comment type="caution">
    <text evidence="4">The sequence shown here is derived from an EMBL/GenBank/DDBJ whole genome shotgun (WGS) entry which is preliminary data.</text>
</comment>
<evidence type="ECO:0000313" key="4">
    <source>
        <dbReference type="EMBL" id="EOA53296.1"/>
    </source>
</evidence>
<dbReference type="AlphaFoldDB" id="U6RC37"/>